<evidence type="ECO:0000313" key="3">
    <source>
        <dbReference type="Proteomes" id="UP000020735"/>
    </source>
</evidence>
<dbReference type="Proteomes" id="UP000020735">
    <property type="component" value="Unassembled WGS sequence"/>
</dbReference>
<keyword evidence="1" id="KW-0812">Transmembrane</keyword>
<organism evidence="2 3">
    <name type="scientific">Acinetobacter baumannii 99063</name>
    <dbReference type="NCBI Taxonomy" id="1310630"/>
    <lineage>
        <taxon>Bacteria</taxon>
        <taxon>Pseudomonadati</taxon>
        <taxon>Pseudomonadota</taxon>
        <taxon>Gammaproteobacteria</taxon>
        <taxon>Moraxellales</taxon>
        <taxon>Moraxellaceae</taxon>
        <taxon>Acinetobacter</taxon>
        <taxon>Acinetobacter calcoaceticus/baumannii complex</taxon>
    </lineage>
</organism>
<feature type="transmembrane region" description="Helical" evidence="1">
    <location>
        <begin position="60"/>
        <end position="82"/>
    </location>
</feature>
<dbReference type="EMBL" id="JEXJ01000028">
    <property type="protein sequence ID" value="EXC51264.1"/>
    <property type="molecule type" value="Genomic_DNA"/>
</dbReference>
<name>A0A009SC70_ACIBA</name>
<dbReference type="AlphaFoldDB" id="A0A009SC70"/>
<reference evidence="2 3" key="1">
    <citation type="submission" date="2014-02" db="EMBL/GenBank/DDBJ databases">
        <title>Comparative genomics and transcriptomics to identify genetic mechanisms underlying the emergence of carbapenem resistant Acinetobacter baumannii (CRAb).</title>
        <authorList>
            <person name="Harris A.D."/>
            <person name="Johnson K.J."/>
            <person name="George J."/>
            <person name="Shefchek K."/>
            <person name="Daugherty S.C."/>
            <person name="Parankush S."/>
            <person name="Sadzewicz L."/>
            <person name="Tallon L."/>
            <person name="Sengamalay N."/>
            <person name="Hazen T.H."/>
            <person name="Rasko D.A."/>
        </authorList>
    </citation>
    <scope>NUCLEOTIDE SEQUENCE [LARGE SCALE GENOMIC DNA]</scope>
    <source>
        <strain evidence="2 3">99063</strain>
    </source>
</reference>
<keyword evidence="1" id="KW-1133">Transmembrane helix</keyword>
<comment type="caution">
    <text evidence="2">The sequence shown here is derived from an EMBL/GenBank/DDBJ whole genome shotgun (WGS) entry which is preliminary data.</text>
</comment>
<accession>A0A009SC70</accession>
<dbReference type="RefSeq" id="WP_032068364.1">
    <property type="nucleotide sequence ID" value="NZ_JEXJ01000028.1"/>
</dbReference>
<dbReference type="PATRIC" id="fig|1310630.3.peg.1989"/>
<gene>
    <name evidence="2" type="ORF">J529_2031</name>
</gene>
<feature type="transmembrane region" description="Helical" evidence="1">
    <location>
        <begin position="152"/>
        <end position="171"/>
    </location>
</feature>
<keyword evidence="1" id="KW-0472">Membrane</keyword>
<evidence type="ECO:0000313" key="2">
    <source>
        <dbReference type="EMBL" id="EXC51264.1"/>
    </source>
</evidence>
<feature type="transmembrane region" description="Helical" evidence="1">
    <location>
        <begin position="115"/>
        <end position="132"/>
    </location>
</feature>
<proteinExistence type="predicted"/>
<evidence type="ECO:0000256" key="1">
    <source>
        <dbReference type="SAM" id="Phobius"/>
    </source>
</evidence>
<protein>
    <submittedName>
        <fullName evidence="2">Uncharacterized protein</fullName>
    </submittedName>
</protein>
<sequence>MFDKSFFGDFLEELSPFKSKYFFFIFIFVVVFVAINIPMNAYSGITLSSRSDLLDVQHRILFDISFIVTFAVNIYLLMVYFLKGISAKLKRNLINTMGKAVSKREQKKNSSPKEMILFHMIYLISFFGFFLTPPSTSVKYSWINQGNIYLDFIILYIFCLGFIFLNLFSIISREANKNDRTLKL</sequence>
<feature type="transmembrane region" description="Helical" evidence="1">
    <location>
        <begin position="21"/>
        <end position="40"/>
    </location>
</feature>